<reference evidence="1" key="1">
    <citation type="journal article" date="2021" name="Proc. Natl. Acad. Sci. U.S.A.">
        <title>A Catalog of Tens of Thousands of Viruses from Human Metagenomes Reveals Hidden Associations with Chronic Diseases.</title>
        <authorList>
            <person name="Tisza M.J."/>
            <person name="Buck C.B."/>
        </authorList>
    </citation>
    <scope>NUCLEOTIDE SEQUENCE</scope>
    <source>
        <strain evidence="1">CtwVE22</strain>
    </source>
</reference>
<organism evidence="1">
    <name type="scientific">Inoviridae sp. ctwVE22</name>
    <dbReference type="NCBI Taxonomy" id="2825786"/>
    <lineage>
        <taxon>Viruses</taxon>
        <taxon>Monodnaviria</taxon>
        <taxon>Loebvirae</taxon>
        <taxon>Hofneiviricota</taxon>
        <taxon>Faserviricetes</taxon>
        <taxon>Tubulavirales</taxon>
        <taxon>Inoviridae</taxon>
    </lineage>
</organism>
<accession>A0A8S5U0E6</accession>
<proteinExistence type="predicted"/>
<dbReference type="EMBL" id="BK015972">
    <property type="protein sequence ID" value="DAF87925.1"/>
    <property type="molecule type" value="Genomic_DNA"/>
</dbReference>
<name>A0A8S5U0E6_9VIRU</name>
<sequence length="74" mass="8307">MAVSEAKKKANAKWNAENLEKIQFYAPKGFNQMINDRAKELGLSKAGYLKKVITDEIKSAEDSHIIIKTHTDEG</sequence>
<evidence type="ECO:0000313" key="1">
    <source>
        <dbReference type="EMBL" id="DAF87925.1"/>
    </source>
</evidence>
<protein>
    <submittedName>
        <fullName evidence="1">Transcriptional regulator, RHH-like, CopG</fullName>
    </submittedName>
</protein>